<dbReference type="InParanoid" id="A0A1P8BAW4"/>
<dbReference type="KEGG" id="ath:AT5G01017"/>
<gene>
    <name evidence="1 2" type="ordered locus">At5g01017</name>
</gene>
<dbReference type="ExpressionAtlas" id="A0A1P8BAW4">
    <property type="expression patterns" value="baseline"/>
</dbReference>
<dbReference type="EMBL" id="CP002688">
    <property type="protein sequence ID" value="ANM68741.1"/>
    <property type="molecule type" value="Genomic_DNA"/>
</dbReference>
<dbReference type="RefSeq" id="NP_001330466.1">
    <property type="nucleotide sequence ID" value="NM_001342570.1"/>
</dbReference>
<sequence>MEQELQWHDLGTKAQTPNGLLGSWQLMPKQQGMVAQVVEEQHLHSKHSSNGVISFLLHTLYSIPTSTGHISSAFSPVPSPTHNT</sequence>
<name>A0A1P8BAW4_ARATH</name>
<dbReference type="GeneID" id="28720352"/>
<dbReference type="AlphaFoldDB" id="A0A1P8BAW4"/>
<reference evidence="2 3" key="1">
    <citation type="journal article" date="2000" name="Nature">
        <title>Sequence and analysis of chromosome 5 of the plant Arabidopsis thaliana.</title>
        <authorList>
            <consortium name="Kazusa DNA Research Institute"/>
            <consortium name="Cold Spring Harbor and Washington University in St Louis Sequencing Consortium"/>
            <consortium name="European Union Arabidopsis Genome Sequencing Consortium"/>
            <person name="Tabata S."/>
            <person name="Kaneko T."/>
            <person name="Nakamura Y."/>
            <person name="Kotani H."/>
            <person name="Kato T."/>
            <person name="Asamizu E."/>
            <person name="Miyajima N."/>
            <person name="Sasamoto S."/>
            <person name="Kimura T."/>
            <person name="Hosouchi T."/>
            <person name="Kawashima K."/>
            <person name="Kohara M."/>
            <person name="Matsumoto M."/>
            <person name="Matsuno A."/>
            <person name="Muraki A."/>
            <person name="Nakayama S."/>
            <person name="Nakazaki N."/>
            <person name="Naruo K."/>
            <person name="Okumura S."/>
            <person name="Shinpo S."/>
            <person name="Takeuchi C."/>
            <person name="Wada T."/>
            <person name="Watanabe A."/>
            <person name="Yamada M."/>
            <person name="Yasuda M."/>
            <person name="Sato S."/>
            <person name="de la Bastide M."/>
            <person name="Huang E."/>
            <person name="Spiegel L."/>
            <person name="Gnoj L."/>
            <person name="O'Shaughnessy A."/>
            <person name="Preston R."/>
            <person name="Habermann K."/>
            <person name="Murray J."/>
            <person name="Johnson D."/>
            <person name="Rohlfing T."/>
            <person name="Nelson J."/>
            <person name="Stoneking T."/>
            <person name="Pepin K."/>
            <person name="Spieth J."/>
            <person name="Sekhon M."/>
            <person name="Armstrong J."/>
            <person name="Becker M."/>
            <person name="Belter E."/>
            <person name="Cordum H."/>
            <person name="Cordes M."/>
            <person name="Courtney L."/>
            <person name="Courtney W."/>
            <person name="Dante M."/>
            <person name="Du H."/>
            <person name="Edwards J."/>
            <person name="Fryman J."/>
            <person name="Haakensen B."/>
            <person name="Lamar E."/>
            <person name="Latreille P."/>
            <person name="Leonard S."/>
            <person name="Meyer R."/>
            <person name="Mulvaney E."/>
            <person name="Ozersky P."/>
            <person name="Riley A."/>
            <person name="Strowmatt C."/>
            <person name="Wagner-McPherson C."/>
            <person name="Wollam A."/>
            <person name="Yoakum M."/>
            <person name="Bell M."/>
            <person name="Dedhia N."/>
            <person name="Parnell L."/>
            <person name="Shah R."/>
            <person name="Rodriguez M."/>
            <person name="See L.H."/>
            <person name="Vil D."/>
            <person name="Baker J."/>
            <person name="Kirchoff K."/>
            <person name="Toth K."/>
            <person name="King L."/>
            <person name="Bahret A."/>
            <person name="Miller B."/>
            <person name="Marra M."/>
            <person name="Martienssen R."/>
            <person name="McCombie W.R."/>
            <person name="Wilson R.K."/>
            <person name="Murphy G."/>
            <person name="Bancroft I."/>
            <person name="Volckaert G."/>
            <person name="Wambutt R."/>
            <person name="Dusterhoft A."/>
            <person name="Stiekema W."/>
            <person name="Pohl T."/>
            <person name="Entian K.D."/>
            <person name="Terryn N."/>
            <person name="Hartley N."/>
            <person name="Bent E."/>
            <person name="Johnson S."/>
            <person name="Langham S.A."/>
            <person name="McCullagh B."/>
            <person name="Robben J."/>
            <person name="Grymonprez B."/>
            <person name="Zimmermann W."/>
            <person name="Ramsperger U."/>
            <person name="Wedler H."/>
            <person name="Balke K."/>
            <person name="Wedler E."/>
            <person name="Peters S."/>
            <person name="van Staveren M."/>
            <person name="Dirkse W."/>
            <person name="Mooijman P."/>
            <person name="Lankhorst R.K."/>
            <person name="Weitzenegger T."/>
            <person name="Bothe G."/>
            <person name="Rose M."/>
            <person name="Hauf J."/>
            <person name="Berneiser S."/>
            <person name="Hempel S."/>
            <person name="Feldpausch M."/>
            <person name="Lamberth S."/>
            <person name="Villarroel R."/>
            <person name="Gielen J."/>
            <person name="Ardiles W."/>
            <person name="Bents O."/>
            <person name="Lemcke K."/>
            <person name="Kolesov G."/>
            <person name="Mayer K."/>
            <person name="Rudd S."/>
            <person name="Schoof H."/>
            <person name="Schueller C."/>
            <person name="Zaccaria P."/>
            <person name="Mewes H.W."/>
            <person name="Bevan M."/>
            <person name="Fransz P."/>
        </authorList>
    </citation>
    <scope>NUCLEOTIDE SEQUENCE [LARGE SCALE GENOMIC DNA]</scope>
    <source>
        <strain evidence="3">cv. Columbia</strain>
    </source>
</reference>
<organism evidence="2 3">
    <name type="scientific">Arabidopsis thaliana</name>
    <name type="common">Mouse-ear cress</name>
    <dbReference type="NCBI Taxonomy" id="3702"/>
    <lineage>
        <taxon>Eukaryota</taxon>
        <taxon>Viridiplantae</taxon>
        <taxon>Streptophyta</taxon>
        <taxon>Embryophyta</taxon>
        <taxon>Tracheophyta</taxon>
        <taxon>Spermatophyta</taxon>
        <taxon>Magnoliopsida</taxon>
        <taxon>eudicotyledons</taxon>
        <taxon>Gunneridae</taxon>
        <taxon>Pentapetalae</taxon>
        <taxon>rosids</taxon>
        <taxon>malvids</taxon>
        <taxon>Brassicales</taxon>
        <taxon>Brassicaceae</taxon>
        <taxon>Camelineae</taxon>
        <taxon>Arabidopsis</taxon>
    </lineage>
</organism>
<dbReference type="Araport" id="AT5G01017"/>
<accession>A0A1P8BAW4</accession>
<evidence type="ECO:0000313" key="3">
    <source>
        <dbReference type="Proteomes" id="UP000006548"/>
    </source>
</evidence>
<reference evidence="3" key="2">
    <citation type="journal article" date="2017" name="Plant J.">
        <title>Araport11: a complete reannotation of the Arabidopsis thaliana reference genome.</title>
        <authorList>
            <person name="Cheng C.Y."/>
            <person name="Krishnakumar V."/>
            <person name="Chan A.P."/>
            <person name="Thibaud-Nissen F."/>
            <person name="Schobel S."/>
            <person name="Town C.D."/>
        </authorList>
    </citation>
    <scope>GENOME REANNOTATION</scope>
    <source>
        <strain evidence="3">cv. Columbia</strain>
    </source>
</reference>
<evidence type="ECO:0000313" key="2">
    <source>
        <dbReference type="EMBL" id="ANM68741.1"/>
    </source>
</evidence>
<dbReference type="Proteomes" id="UP000006548">
    <property type="component" value="Chromosome 5"/>
</dbReference>
<dbReference type="OrthoDB" id="10276635at2759"/>
<proteinExistence type="predicted"/>
<evidence type="ECO:0000313" key="1">
    <source>
        <dbReference type="Araport" id="AT5G01017"/>
    </source>
</evidence>
<dbReference type="TAIR" id="AT5G01017"/>
<protein>
    <submittedName>
        <fullName evidence="2">Uncharacterized protein</fullName>
    </submittedName>
</protein>
<keyword evidence="3" id="KW-1185">Reference proteome</keyword>